<reference evidence="6" key="1">
    <citation type="journal article" date="2005" name="Nature">
        <title>The map-based sequence of the rice genome.</title>
        <authorList>
            <consortium name="International rice genome sequencing project (IRGSP)"/>
            <person name="Matsumoto T."/>
            <person name="Wu J."/>
            <person name="Kanamori H."/>
            <person name="Katayose Y."/>
            <person name="Fujisawa M."/>
            <person name="Namiki N."/>
            <person name="Mizuno H."/>
            <person name="Yamamoto K."/>
            <person name="Antonio B.A."/>
            <person name="Baba T."/>
            <person name="Sakata K."/>
            <person name="Nagamura Y."/>
            <person name="Aoki H."/>
            <person name="Arikawa K."/>
            <person name="Arita K."/>
            <person name="Bito T."/>
            <person name="Chiden Y."/>
            <person name="Fujitsuka N."/>
            <person name="Fukunaka R."/>
            <person name="Hamada M."/>
            <person name="Harada C."/>
            <person name="Hayashi A."/>
            <person name="Hijishita S."/>
            <person name="Honda M."/>
            <person name="Hosokawa S."/>
            <person name="Ichikawa Y."/>
            <person name="Idonuma A."/>
            <person name="Iijima M."/>
            <person name="Ikeda M."/>
            <person name="Ikeno M."/>
            <person name="Ito K."/>
            <person name="Ito S."/>
            <person name="Ito T."/>
            <person name="Ito Y."/>
            <person name="Ito Y."/>
            <person name="Iwabuchi A."/>
            <person name="Kamiya K."/>
            <person name="Karasawa W."/>
            <person name="Kurita K."/>
            <person name="Katagiri S."/>
            <person name="Kikuta A."/>
            <person name="Kobayashi H."/>
            <person name="Kobayashi N."/>
            <person name="Machita K."/>
            <person name="Maehara T."/>
            <person name="Masukawa M."/>
            <person name="Mizubayashi T."/>
            <person name="Mukai Y."/>
            <person name="Nagasaki H."/>
            <person name="Nagata Y."/>
            <person name="Naito S."/>
            <person name="Nakashima M."/>
            <person name="Nakama Y."/>
            <person name="Nakamichi Y."/>
            <person name="Nakamura M."/>
            <person name="Meguro A."/>
            <person name="Negishi M."/>
            <person name="Ohta I."/>
            <person name="Ohta T."/>
            <person name="Okamoto M."/>
            <person name="Ono N."/>
            <person name="Saji S."/>
            <person name="Sakaguchi M."/>
            <person name="Sakai K."/>
            <person name="Shibata M."/>
            <person name="Shimokawa T."/>
            <person name="Song J."/>
            <person name="Takazaki Y."/>
            <person name="Terasawa K."/>
            <person name="Tsugane M."/>
            <person name="Tsuji K."/>
            <person name="Ueda S."/>
            <person name="Waki K."/>
            <person name="Yamagata H."/>
            <person name="Yamamoto M."/>
            <person name="Yamamoto S."/>
            <person name="Yamane H."/>
            <person name="Yoshiki S."/>
            <person name="Yoshihara R."/>
            <person name="Yukawa K."/>
            <person name="Zhong H."/>
            <person name="Yano M."/>
            <person name="Yuan Q."/>
            <person name="Ouyang S."/>
            <person name="Liu J."/>
            <person name="Jones K.M."/>
            <person name="Gansberger K."/>
            <person name="Moffat K."/>
            <person name="Hill J."/>
            <person name="Bera J."/>
            <person name="Fadrosh D."/>
            <person name="Jin S."/>
            <person name="Johri S."/>
            <person name="Kim M."/>
            <person name="Overton L."/>
            <person name="Reardon M."/>
            <person name="Tsitrin T."/>
            <person name="Vuong H."/>
            <person name="Weaver B."/>
            <person name="Ciecko A."/>
            <person name="Tallon L."/>
            <person name="Jackson J."/>
            <person name="Pai G."/>
            <person name="Aken S.V."/>
            <person name="Utterback T."/>
            <person name="Reidmuller S."/>
            <person name="Feldblyum T."/>
            <person name="Hsiao J."/>
            <person name="Zismann V."/>
            <person name="Iobst S."/>
            <person name="de Vazeille A.R."/>
            <person name="Buell C.R."/>
            <person name="Ying K."/>
            <person name="Li Y."/>
            <person name="Lu T."/>
            <person name="Huang Y."/>
            <person name="Zhao Q."/>
            <person name="Feng Q."/>
            <person name="Zhang L."/>
            <person name="Zhu J."/>
            <person name="Weng Q."/>
            <person name="Mu J."/>
            <person name="Lu Y."/>
            <person name="Fan D."/>
            <person name="Liu Y."/>
            <person name="Guan J."/>
            <person name="Zhang Y."/>
            <person name="Yu S."/>
            <person name="Liu X."/>
            <person name="Zhang Y."/>
            <person name="Hong G."/>
            <person name="Han B."/>
            <person name="Choisne N."/>
            <person name="Demange N."/>
            <person name="Orjeda G."/>
            <person name="Samain S."/>
            <person name="Cattolico L."/>
            <person name="Pelletier E."/>
            <person name="Couloux A."/>
            <person name="Segurens B."/>
            <person name="Wincker P."/>
            <person name="D'Hont A."/>
            <person name="Scarpelli C."/>
            <person name="Weissenbach J."/>
            <person name="Salanoubat M."/>
            <person name="Quetier F."/>
            <person name="Yu Y."/>
            <person name="Kim H.R."/>
            <person name="Rambo T."/>
            <person name="Currie J."/>
            <person name="Collura K."/>
            <person name="Luo M."/>
            <person name="Yang T."/>
            <person name="Ammiraju J.S.S."/>
            <person name="Engler F."/>
            <person name="Soderlund C."/>
            <person name="Wing R.A."/>
            <person name="Palmer L.E."/>
            <person name="de la Bastide M."/>
            <person name="Spiegel L."/>
            <person name="Nascimento L."/>
            <person name="Zutavern T."/>
            <person name="O'Shaughnessy A."/>
            <person name="Dike S."/>
            <person name="Dedhia N."/>
            <person name="Preston R."/>
            <person name="Balija V."/>
            <person name="McCombie W.R."/>
            <person name="Chow T."/>
            <person name="Chen H."/>
            <person name="Chung M."/>
            <person name="Chen C."/>
            <person name="Shaw J."/>
            <person name="Wu H."/>
            <person name="Hsiao K."/>
            <person name="Chao Y."/>
            <person name="Chu M."/>
            <person name="Cheng C."/>
            <person name="Hour A."/>
            <person name="Lee P."/>
            <person name="Lin S."/>
            <person name="Lin Y."/>
            <person name="Liou J."/>
            <person name="Liu S."/>
            <person name="Hsing Y."/>
            <person name="Raghuvanshi S."/>
            <person name="Mohanty A."/>
            <person name="Bharti A.K."/>
            <person name="Gaur A."/>
            <person name="Gupta V."/>
            <person name="Kumar D."/>
            <person name="Ravi V."/>
            <person name="Vij S."/>
            <person name="Kapur A."/>
            <person name="Khurana P."/>
            <person name="Khurana P."/>
            <person name="Khurana J.P."/>
            <person name="Tyagi A.K."/>
            <person name="Gaikwad K."/>
            <person name="Singh A."/>
            <person name="Dalal V."/>
            <person name="Srivastava S."/>
            <person name="Dixit A."/>
            <person name="Pal A.K."/>
            <person name="Ghazi I.A."/>
            <person name="Yadav M."/>
            <person name="Pandit A."/>
            <person name="Bhargava A."/>
            <person name="Sureshbabu K."/>
            <person name="Batra K."/>
            <person name="Sharma T.R."/>
            <person name="Mohapatra T."/>
            <person name="Singh N.K."/>
            <person name="Messing J."/>
            <person name="Nelson A.B."/>
            <person name="Fuks G."/>
            <person name="Kavchok S."/>
            <person name="Keizer G."/>
            <person name="Linton E."/>
            <person name="Llaca V."/>
            <person name="Song R."/>
            <person name="Tanyolac B."/>
            <person name="Young S."/>
            <person name="Ho-Il K."/>
            <person name="Hahn J.H."/>
            <person name="Sangsakoo G."/>
            <person name="Vanavichit A."/>
            <person name="de Mattos Luiz.A.T."/>
            <person name="Zimmer P.D."/>
            <person name="Malone G."/>
            <person name="Dellagostin O."/>
            <person name="de Oliveira A.C."/>
            <person name="Bevan M."/>
            <person name="Bancroft I."/>
            <person name="Minx P."/>
            <person name="Cordum H."/>
            <person name="Wilson R."/>
            <person name="Cheng Z."/>
            <person name="Jin W."/>
            <person name="Jiang J."/>
            <person name="Leong S.A."/>
            <person name="Iwama H."/>
            <person name="Gojobori T."/>
            <person name="Itoh T."/>
            <person name="Niimura Y."/>
            <person name="Fujii Y."/>
            <person name="Habara T."/>
            <person name="Sakai H."/>
            <person name="Sato Y."/>
            <person name="Wilson G."/>
            <person name="Kumar K."/>
            <person name="McCouch S."/>
            <person name="Juretic N."/>
            <person name="Hoen D."/>
            <person name="Wright S."/>
            <person name="Bruskiewich R."/>
            <person name="Bureau T."/>
            <person name="Miyao A."/>
            <person name="Hirochika H."/>
            <person name="Nishikawa T."/>
            <person name="Kadowaki K."/>
            <person name="Sugiura M."/>
            <person name="Burr B."/>
            <person name="Sasaki T."/>
        </authorList>
    </citation>
    <scope>NUCLEOTIDE SEQUENCE [LARGE SCALE GENOMIC DNA]</scope>
    <source>
        <strain evidence="6">cv. Nipponbare</strain>
    </source>
</reference>
<evidence type="ECO:0000256" key="1">
    <source>
        <dbReference type="ARBA" id="ARBA00008440"/>
    </source>
</evidence>
<evidence type="ECO:0000256" key="3">
    <source>
        <dbReference type="SAM" id="Phobius"/>
    </source>
</evidence>
<feature type="region of interest" description="Disordered" evidence="2">
    <location>
        <begin position="577"/>
        <end position="677"/>
    </location>
</feature>
<feature type="domain" description="K+ potassium transporter integral membrane" evidence="4">
    <location>
        <begin position="65"/>
        <end position="239"/>
    </location>
</feature>
<dbReference type="PANTHER" id="PTHR30540:SF24">
    <property type="entry name" value="POTASSIUM TRANSPORTER 22"/>
    <property type="match status" value="1"/>
</dbReference>
<comment type="similarity">
    <text evidence="1">Belongs to the HAK/KUP transporter (TC 2.A.72.3) family.</text>
</comment>
<keyword evidence="6" id="KW-1185">Reference proteome</keyword>
<reference evidence="5 6" key="3">
    <citation type="journal article" date="2013" name="Rice">
        <title>Improvement of the Oryza sativa Nipponbare reference genome using next generation sequence and optical map data.</title>
        <authorList>
            <person name="Kawahara Y."/>
            <person name="de la Bastide M."/>
            <person name="Hamilton J.P."/>
            <person name="Kanamori H."/>
            <person name="McCombie W.R."/>
            <person name="Ouyang S."/>
            <person name="Schwartz D.C."/>
            <person name="Tanaka T."/>
            <person name="Wu J."/>
            <person name="Zhou S."/>
            <person name="Childs K.L."/>
            <person name="Davidson R.M."/>
            <person name="Lin H."/>
            <person name="Quesada-Ocampo L."/>
            <person name="Vaillancourt B."/>
            <person name="Sakai H."/>
            <person name="Lee S.S."/>
            <person name="Kim J."/>
            <person name="Numa H."/>
            <person name="Itoh T."/>
            <person name="Buell C.R."/>
            <person name="Matsumoto T."/>
        </authorList>
    </citation>
    <scope>NUCLEOTIDE SEQUENCE [LARGE SCALE GENOMIC DNA]</scope>
    <source>
        <strain evidence="6">cv. Nipponbare</strain>
    </source>
</reference>
<dbReference type="InterPro" id="IPR053951">
    <property type="entry name" value="K_trans_N"/>
</dbReference>
<feature type="transmembrane region" description="Helical" evidence="3">
    <location>
        <begin position="99"/>
        <end position="120"/>
    </location>
</feature>
<gene>
    <name evidence="5" type="ordered locus">Os07g0102100</name>
    <name evidence="5" type="ORF">OSNPB_070102100</name>
</gene>
<name>A0A0P0X1C7_ORYSJ</name>
<proteinExistence type="inferred from homology"/>
<dbReference type="Pfam" id="PF02705">
    <property type="entry name" value="K_trans"/>
    <property type="match status" value="1"/>
</dbReference>
<feature type="compositionally biased region" description="Basic and acidic residues" evidence="2">
    <location>
        <begin position="471"/>
        <end position="480"/>
    </location>
</feature>
<evidence type="ECO:0000313" key="5">
    <source>
        <dbReference type="EMBL" id="BAS99685.1"/>
    </source>
</evidence>
<dbReference type="InterPro" id="IPR003855">
    <property type="entry name" value="K+_transporter"/>
</dbReference>
<dbReference type="Gramene" id="Os07t0102100-01">
    <property type="protein sequence ID" value="Os07t0102100-01"/>
    <property type="gene ID" value="Os07g0102100"/>
</dbReference>
<dbReference type="Proteomes" id="UP000059680">
    <property type="component" value="Chromosome 7"/>
</dbReference>
<evidence type="ECO:0000256" key="2">
    <source>
        <dbReference type="SAM" id="MobiDB-lite"/>
    </source>
</evidence>
<dbReference type="PANTHER" id="PTHR30540">
    <property type="entry name" value="OSMOTIC STRESS POTASSIUM TRANSPORTER"/>
    <property type="match status" value="1"/>
</dbReference>
<sequence length="677" mass="72515">MAQQQGQGAGTTTVAMMSRNPSYYYSGEGELSLAVQRQDSLYRDASRAGQHEQAHGEGWARTLRLAFQCFGVLYGDIGTSPLYVYSTTFDGGIRHTDDLLGVLSLIIYSFLLFTIIKYVYIALRANDDGDGGTFALYSLISRHAKVSLVPNQQAEDELHLHISKSSSLRRPSVQRLASTAEERAQWVKDLLENSRPVRISLFLLTILATAMVISDACLTPAISVLSAVGGLKDKAPHLNTGGVGDGGHPGDAVRGAEVRDRQGGVPVRPRRFAVAPPHRRRRGVQPRRPRRRRPPRLQPKVHPRLLPPQRTPRLGLPRRRPPLLHRHRGTLRRPRLLQHPLHPAQLRLRPRPGRAAGLRRAGRLPARVPGPRRRRLLRVDAAGAVLANPGAGAGGVRGGQPGHDLLRLRHHLPLAGHGVLPAREGGAHVQAVPGAGVHPGDQPPAGRGRLCGDGGGAGHGGDRRGARHLRGAGDAHHHAAADGGDGAGVAGEHRVGAGVRLRLRLHRVGVPDVGALQVRARRVHTGGHVGGADGGDGGVALRARQEVQVRDGEDGVDGEGEGACVSEGAAEGARCGALLHGPRAGDPPGVPSPHRQDPLHPHRPPLRLRQAPPRPARRPLGALPLPPGGAAGAQALPLRRALRLPRPPRGRPRLRRQPRGKAAVLRAGRQPVRRRRQ</sequence>
<feature type="region of interest" description="Disordered" evidence="2">
    <location>
        <begin position="239"/>
        <end position="322"/>
    </location>
</feature>
<protein>
    <submittedName>
        <fullName evidence="5">Os07g0102100 protein</fullName>
    </submittedName>
</protein>
<reference evidence="5 6" key="2">
    <citation type="journal article" date="2013" name="Plant Cell Physiol.">
        <title>Rice Annotation Project Database (RAP-DB): an integrative and interactive database for rice genomics.</title>
        <authorList>
            <person name="Sakai H."/>
            <person name="Lee S.S."/>
            <person name="Tanaka T."/>
            <person name="Numa H."/>
            <person name="Kim J."/>
            <person name="Kawahara Y."/>
            <person name="Wakimoto H."/>
            <person name="Yang C.C."/>
            <person name="Iwamoto M."/>
            <person name="Abe T."/>
            <person name="Yamada Y."/>
            <person name="Muto A."/>
            <person name="Inokuchi H."/>
            <person name="Ikemura T."/>
            <person name="Matsumoto T."/>
            <person name="Sasaki T."/>
            <person name="Itoh T."/>
        </authorList>
    </citation>
    <scope>NUCLEOTIDE SEQUENCE [LARGE SCALE GENOMIC DNA]</scope>
    <source>
        <strain evidence="6">cv. Nipponbare</strain>
    </source>
</reference>
<evidence type="ECO:0000313" key="6">
    <source>
        <dbReference type="Proteomes" id="UP000059680"/>
    </source>
</evidence>
<feature type="region of interest" description="Disordered" evidence="2">
    <location>
        <begin position="433"/>
        <end position="488"/>
    </location>
</feature>
<dbReference type="AlphaFoldDB" id="A0A0P0X1C7"/>
<feature type="compositionally biased region" description="Basic residues" evidence="2">
    <location>
        <begin position="640"/>
        <end position="659"/>
    </location>
</feature>
<keyword evidence="3" id="KW-0812">Transmembrane</keyword>
<dbReference type="GO" id="GO:0016020">
    <property type="term" value="C:membrane"/>
    <property type="evidence" value="ECO:0007669"/>
    <property type="project" value="InterPro"/>
</dbReference>
<evidence type="ECO:0000259" key="4">
    <source>
        <dbReference type="Pfam" id="PF02705"/>
    </source>
</evidence>
<keyword evidence="3" id="KW-0472">Membrane</keyword>
<feature type="transmembrane region" description="Helical" evidence="3">
    <location>
        <begin position="201"/>
        <end position="222"/>
    </location>
</feature>
<dbReference type="ExpressionAtlas" id="A0A0P0X1C7">
    <property type="expression patterns" value="baseline and differential"/>
</dbReference>
<dbReference type="EMBL" id="AP014963">
    <property type="protein sequence ID" value="BAS99685.1"/>
    <property type="molecule type" value="Genomic_DNA"/>
</dbReference>
<keyword evidence="3" id="KW-1133">Transmembrane helix</keyword>
<feature type="compositionally biased region" description="Basic residues" evidence="2">
    <location>
        <begin position="277"/>
        <end position="303"/>
    </location>
</feature>
<feature type="compositionally biased region" description="Gly residues" evidence="2">
    <location>
        <begin position="449"/>
        <end position="459"/>
    </location>
</feature>
<accession>A0A0P0X1C7</accession>
<organism evidence="5 6">
    <name type="scientific">Oryza sativa subsp. japonica</name>
    <name type="common">Rice</name>
    <dbReference type="NCBI Taxonomy" id="39947"/>
    <lineage>
        <taxon>Eukaryota</taxon>
        <taxon>Viridiplantae</taxon>
        <taxon>Streptophyta</taxon>
        <taxon>Embryophyta</taxon>
        <taxon>Tracheophyta</taxon>
        <taxon>Spermatophyta</taxon>
        <taxon>Magnoliopsida</taxon>
        <taxon>Liliopsida</taxon>
        <taxon>Poales</taxon>
        <taxon>Poaceae</taxon>
        <taxon>BOP clade</taxon>
        <taxon>Oryzoideae</taxon>
        <taxon>Oryzeae</taxon>
        <taxon>Oryzinae</taxon>
        <taxon>Oryza</taxon>
        <taxon>Oryza sativa</taxon>
    </lineage>
</organism>
<dbReference type="GO" id="GO:0015079">
    <property type="term" value="F:potassium ion transmembrane transporter activity"/>
    <property type="evidence" value="ECO:0007669"/>
    <property type="project" value="InterPro"/>
</dbReference>